<gene>
    <name evidence="1" type="ORF">HG263_17155</name>
</gene>
<protein>
    <submittedName>
        <fullName evidence="1">Transposase family protein</fullName>
    </submittedName>
</protein>
<dbReference type="EMBL" id="JABBPG010000008">
    <property type="protein sequence ID" value="NOU52260.1"/>
    <property type="molecule type" value="Genomic_DNA"/>
</dbReference>
<sequence length="33" mass="3714">MQHPLFDILFLTITAAIAGCQGWKEIEDDAHDN</sequence>
<evidence type="ECO:0000313" key="1">
    <source>
        <dbReference type="EMBL" id="NOU52260.1"/>
    </source>
</evidence>
<dbReference type="AlphaFoldDB" id="A0A849VHH0"/>
<evidence type="ECO:0000313" key="2">
    <source>
        <dbReference type="Proteomes" id="UP000586305"/>
    </source>
</evidence>
<name>A0A849VHH0_9GAMM</name>
<dbReference type="Proteomes" id="UP000586305">
    <property type="component" value="Unassembled WGS sequence"/>
</dbReference>
<keyword evidence="2" id="KW-1185">Reference proteome</keyword>
<comment type="caution">
    <text evidence="1">The sequence shown here is derived from an EMBL/GenBank/DDBJ whole genome shotgun (WGS) entry which is preliminary data.</text>
</comment>
<proteinExistence type="predicted"/>
<reference evidence="1 2" key="1">
    <citation type="submission" date="2020-04" db="EMBL/GenBank/DDBJ databases">
        <title>Pseudoalteromonas caenipelagi sp. nov., isolated from a tidal flat.</title>
        <authorList>
            <person name="Park S."/>
            <person name="Yoon J.-H."/>
        </authorList>
    </citation>
    <scope>NUCLEOTIDE SEQUENCE [LARGE SCALE GENOMIC DNA]</scope>
    <source>
        <strain evidence="1 2">JBTF-M23</strain>
    </source>
</reference>
<organism evidence="1 2">
    <name type="scientific">Pseudoalteromonas caenipelagi</name>
    <dbReference type="NCBI Taxonomy" id="2726988"/>
    <lineage>
        <taxon>Bacteria</taxon>
        <taxon>Pseudomonadati</taxon>
        <taxon>Pseudomonadota</taxon>
        <taxon>Gammaproteobacteria</taxon>
        <taxon>Alteromonadales</taxon>
        <taxon>Pseudoalteromonadaceae</taxon>
        <taxon>Pseudoalteromonas</taxon>
    </lineage>
</organism>
<accession>A0A849VHH0</accession>